<name>A0A6J5AUR8_9BURK</name>
<dbReference type="InterPro" id="IPR000644">
    <property type="entry name" value="CBS_dom"/>
</dbReference>
<evidence type="ECO:0000256" key="9">
    <source>
        <dbReference type="PROSITE-ProRule" id="PRU00703"/>
    </source>
</evidence>
<keyword evidence="4" id="KW-0460">Magnesium</keyword>
<dbReference type="Proteomes" id="UP000494255">
    <property type="component" value="Unassembled WGS sequence"/>
</dbReference>
<dbReference type="PROSITE" id="PS51371">
    <property type="entry name" value="CBS"/>
    <property type="match status" value="1"/>
</dbReference>
<dbReference type="PANTHER" id="PTHR22777:SF27">
    <property type="entry name" value="MAGNESIUM AND COBALT EFFLUX PROTEIN CORC"/>
    <property type="match status" value="1"/>
</dbReference>
<dbReference type="InterPro" id="IPR005170">
    <property type="entry name" value="Transptr-assoc_dom"/>
</dbReference>
<dbReference type="InterPro" id="IPR044751">
    <property type="entry name" value="Ion_transp-like_CBS"/>
</dbReference>
<gene>
    <name evidence="12" type="ORF">LMG24238_02503</name>
</gene>
<dbReference type="SUPFAM" id="SSF54631">
    <property type="entry name" value="CBS-domain pair"/>
    <property type="match status" value="1"/>
</dbReference>
<dbReference type="Pfam" id="PF21917">
    <property type="entry name" value="NMB0537_N"/>
    <property type="match status" value="1"/>
</dbReference>
<evidence type="ECO:0000256" key="2">
    <source>
        <dbReference type="ARBA" id="ARBA00022448"/>
    </source>
</evidence>
<dbReference type="GO" id="GO:0050660">
    <property type="term" value="F:flavin adenine dinucleotide binding"/>
    <property type="evidence" value="ECO:0007669"/>
    <property type="project" value="InterPro"/>
</dbReference>
<evidence type="ECO:0000256" key="1">
    <source>
        <dbReference type="ARBA" id="ARBA00006337"/>
    </source>
</evidence>
<protein>
    <recommendedName>
        <fullName evidence="8">Magnesium and cobalt efflux protein CorC</fullName>
    </recommendedName>
</protein>
<organism evidence="12 13">
    <name type="scientific">Paraburkholderia sediminicola</name>
    <dbReference type="NCBI Taxonomy" id="458836"/>
    <lineage>
        <taxon>Bacteria</taxon>
        <taxon>Pseudomonadati</taxon>
        <taxon>Pseudomonadota</taxon>
        <taxon>Betaproteobacteria</taxon>
        <taxon>Burkholderiales</taxon>
        <taxon>Burkholderiaceae</taxon>
        <taxon>Paraburkholderia</taxon>
    </lineage>
</organism>
<feature type="domain" description="CBS" evidence="11">
    <location>
        <begin position="229"/>
        <end position="286"/>
    </location>
</feature>
<dbReference type="InterPro" id="IPR036318">
    <property type="entry name" value="FAD-bd_PCMH-like_sf"/>
</dbReference>
<dbReference type="SMART" id="SM01091">
    <property type="entry name" value="CorC_HlyC"/>
    <property type="match status" value="1"/>
</dbReference>
<keyword evidence="13" id="KW-1185">Reference proteome</keyword>
<evidence type="ECO:0000256" key="5">
    <source>
        <dbReference type="ARBA" id="ARBA00023122"/>
    </source>
</evidence>
<dbReference type="PANTHER" id="PTHR22777">
    <property type="entry name" value="HEMOLYSIN-RELATED"/>
    <property type="match status" value="1"/>
</dbReference>
<evidence type="ECO:0000313" key="12">
    <source>
        <dbReference type="EMBL" id="CAB3679622.1"/>
    </source>
</evidence>
<evidence type="ECO:0000313" key="13">
    <source>
        <dbReference type="Proteomes" id="UP000494255"/>
    </source>
</evidence>
<feature type="region of interest" description="Disordered" evidence="10">
    <location>
        <begin position="1"/>
        <end position="22"/>
    </location>
</feature>
<dbReference type="Pfam" id="PF03471">
    <property type="entry name" value="CorC_HlyC"/>
    <property type="match status" value="1"/>
</dbReference>
<dbReference type="Pfam" id="PF00571">
    <property type="entry name" value="CBS"/>
    <property type="match status" value="2"/>
</dbReference>
<evidence type="ECO:0000256" key="6">
    <source>
        <dbReference type="ARBA" id="ARBA00023285"/>
    </source>
</evidence>
<evidence type="ECO:0000256" key="10">
    <source>
        <dbReference type="SAM" id="MobiDB-lite"/>
    </source>
</evidence>
<accession>A0A6J5AUR8</accession>
<sequence length="389" mass="44064">MTLTGKRARARRNKRRRSRAQVGAPLDPYFFARKRFSSRNQLGLTHAHRTRPGGFITASLIAQPGGTRSCHVPGVSLMLCNSAPSLAGRTTMNDTYPSRHRTSDKPQEKRSLLERLTDFISPEPDSRAELLEILQDAHERNLIDADSLSMIEGVFQVSELSARDIMVPRAQMDAINIADNPAEFIPYVLEKAHSRYPVFEGNRDNIIGVLLAKDLLRYYAEDEFDVRGMLRPAVFIPESKRLNVLLHDFRVNRNHLAVVVDEYGGVAGLITIEDVLEQIVGDIEDEYDFDEESGNIIASPDGRFRVRALTEIEQFNEAFGTHFPDDEVDTIGGLVTHHFGRVPHRGEKVRLDDLIFEILRGDARQIHMLLVRRDPLAGQREREAQHVQT</sequence>
<keyword evidence="3" id="KW-0677">Repeat</keyword>
<dbReference type="InterPro" id="IPR054115">
    <property type="entry name" value="CorC_N"/>
</dbReference>
<dbReference type="InterPro" id="IPR046342">
    <property type="entry name" value="CBS_dom_sf"/>
</dbReference>
<evidence type="ECO:0000256" key="8">
    <source>
        <dbReference type="ARBA" id="ARBA00040729"/>
    </source>
</evidence>
<dbReference type="AlphaFoldDB" id="A0A6J5AUR8"/>
<dbReference type="InterPro" id="IPR016169">
    <property type="entry name" value="FAD-bd_PCMH_sub2"/>
</dbReference>
<keyword evidence="6" id="KW-0170">Cobalt</keyword>
<dbReference type="CDD" id="cd04590">
    <property type="entry name" value="CBS_pair_CorC_HlyC_assoc"/>
    <property type="match status" value="1"/>
</dbReference>
<dbReference type="FunFam" id="3.10.580.10:FF:000002">
    <property type="entry name" value="Magnesium/cobalt efflux protein CorC"/>
    <property type="match status" value="1"/>
</dbReference>
<dbReference type="Gene3D" id="3.10.580.10">
    <property type="entry name" value="CBS-domain"/>
    <property type="match status" value="1"/>
</dbReference>
<feature type="compositionally biased region" description="Basic residues" evidence="10">
    <location>
        <begin position="1"/>
        <end position="19"/>
    </location>
</feature>
<reference evidence="12 13" key="1">
    <citation type="submission" date="2020-04" db="EMBL/GenBank/DDBJ databases">
        <authorList>
            <person name="De Canck E."/>
        </authorList>
    </citation>
    <scope>NUCLEOTIDE SEQUENCE [LARGE SCALE GENOMIC DNA]</scope>
    <source>
        <strain evidence="12 13">LMG 24238</strain>
    </source>
</reference>
<evidence type="ECO:0000256" key="3">
    <source>
        <dbReference type="ARBA" id="ARBA00022737"/>
    </source>
</evidence>
<dbReference type="EMBL" id="CADIKC010000003">
    <property type="protein sequence ID" value="CAB3679622.1"/>
    <property type="molecule type" value="Genomic_DNA"/>
</dbReference>
<dbReference type="GO" id="GO:0005886">
    <property type="term" value="C:plasma membrane"/>
    <property type="evidence" value="ECO:0007669"/>
    <property type="project" value="TreeGrafter"/>
</dbReference>
<comment type="similarity">
    <text evidence="1">Belongs to the UPF0053 family.</text>
</comment>
<feature type="region of interest" description="Disordered" evidence="10">
    <location>
        <begin position="90"/>
        <end position="109"/>
    </location>
</feature>
<evidence type="ECO:0000256" key="7">
    <source>
        <dbReference type="ARBA" id="ARBA00037273"/>
    </source>
</evidence>
<dbReference type="Gene3D" id="3.30.465.10">
    <property type="match status" value="1"/>
</dbReference>
<dbReference type="SUPFAM" id="SSF56176">
    <property type="entry name" value="FAD-binding/transporter-associated domain-like"/>
    <property type="match status" value="1"/>
</dbReference>
<keyword evidence="5 9" id="KW-0129">CBS domain</keyword>
<keyword evidence="2" id="KW-0813">Transport</keyword>
<evidence type="ECO:0000256" key="4">
    <source>
        <dbReference type="ARBA" id="ARBA00022842"/>
    </source>
</evidence>
<proteinExistence type="inferred from homology"/>
<comment type="function">
    <text evidence="7">Plays a role in the transport of magnesium and cobalt ions.</text>
</comment>
<evidence type="ECO:0000259" key="11">
    <source>
        <dbReference type="PROSITE" id="PS51371"/>
    </source>
</evidence>